<dbReference type="PANTHER" id="PTHR27001">
    <property type="entry name" value="OS01G0253100 PROTEIN"/>
    <property type="match status" value="1"/>
</dbReference>
<feature type="region of interest" description="Disordered" evidence="4">
    <location>
        <begin position="1"/>
        <end position="56"/>
    </location>
</feature>
<sequence>MSGRTRRLTLYEKAEHEKMKKLKQQQLTQQQYRLQGRDEQQHIGQQHGQQLQQKPVARAEKKVFLYEKAELWYKNKTSQQKLQQQDGQHYLQKQQQQKVQQQLHQQRQHQQKQEQKPFQDTDLESKDVTVQGPPSAKNILLGNTCEQGLSRHSTQMSHTPAHSADHVQQNQQQEPNVDKSQEPIHSLVSDVMSMPPPALDPQGNERDASGRIGYVDGRHPGRCFSHESKEKVEPDLTLQTKKDRLISYLSNPRSGQIIEVTAVEMEKYCCWDKEIGRGSFGIVYEANIGGINTRKCVIKRIEIKEDEQYLKSYDREVYHGRILHPYIISIIARAEKVDDISRRPSAVYLMYPNMINRNVYTNIEKEEHGEESGKLLCDKYQSNYRIWLRCIYQVAHALDYLHNPGKNSSRRPVYHRDLTSKNILFDEDFNVKVCDFGLAVEGKYTSTDASVTTKHISSTYHPNTMDPERYSAFDDVYSFSVVILEILTGKVVKGHDHFNSYTIQDGDTCLLRDLNERAKRVKVARWAKETTRDHLAKTAHDVLLEGKKMASKWKKMNAIDFVKEADVRIESYIRYQKPHVSGRCVSCNVNPTANLALKGKNCDTSCKPFCVYCLTDQYNQLVCPRHGSTRPPFGDHVHGVFVAGNHVKELHGNILFNGNDPKTYADIAGIFAKDAEKLVNVLTSKFPLILGAREEHLHIVTPKEPGRECLLMEDIEKAFNESEKSIREALLNNPDHGDGKRIKNSLFVFYFTGHGDKENGLYLGGKGETINASTEWLKKMLHEKLLVDQILVILDCCHAAEQNFAEVKGESGFRILQLSSCDKDQKSICNQGNWTGSYFTHFLCQALRGDNFVSVGDGQCLKQCQDCEDKKKEHVKSPCEEFSLSRTDPQSVTLDSVKDYIRRHYEQLDLPMNLTVHGINVDEIHIGYYKPEEASLSIFLKGSNNGSKKYTIRSSPRSMSDLKQDIVRYIEKDPIQCEILDIYEFHKKLAKDEKTENLIKKMSSLVAIYPRVGKEKQEQTDLKDLWKIRPCGRALEARIRESVKGLKNGPVKIIGLNSGMTGRLRETDVDENLTIKKDYIHIQMKESILRDIFNLMNSSRPFSKEFKELLNELHKILQECSYSQNSDGIRVKEMKFKLYEEFAILEGE</sequence>
<feature type="domain" description="Protein kinase" evidence="5">
    <location>
        <begin position="269"/>
        <end position="573"/>
    </location>
</feature>
<organism evidence="6 7">
    <name type="scientific">Sinanodonta woodiana</name>
    <name type="common">Chinese pond mussel</name>
    <name type="synonym">Anodonta woodiana</name>
    <dbReference type="NCBI Taxonomy" id="1069815"/>
    <lineage>
        <taxon>Eukaryota</taxon>
        <taxon>Metazoa</taxon>
        <taxon>Spiralia</taxon>
        <taxon>Lophotrochozoa</taxon>
        <taxon>Mollusca</taxon>
        <taxon>Bivalvia</taxon>
        <taxon>Autobranchia</taxon>
        <taxon>Heteroconchia</taxon>
        <taxon>Palaeoheterodonta</taxon>
        <taxon>Unionida</taxon>
        <taxon>Unionoidea</taxon>
        <taxon>Unionidae</taxon>
        <taxon>Unioninae</taxon>
        <taxon>Sinanodonta</taxon>
    </lineage>
</organism>
<reference evidence="6 7" key="1">
    <citation type="submission" date="2024-11" db="EMBL/GenBank/DDBJ databases">
        <title>Chromosome-level genome assembly of the freshwater bivalve Anodonta woodiana.</title>
        <authorList>
            <person name="Chen X."/>
        </authorList>
    </citation>
    <scope>NUCLEOTIDE SEQUENCE [LARGE SCALE GENOMIC DNA]</scope>
    <source>
        <strain evidence="6">MN2024</strain>
        <tissue evidence="6">Gills</tissue>
    </source>
</reference>
<dbReference type="PROSITE" id="PS00109">
    <property type="entry name" value="PROTEIN_KINASE_TYR"/>
    <property type="match status" value="1"/>
</dbReference>
<dbReference type="InterPro" id="IPR000719">
    <property type="entry name" value="Prot_kinase_dom"/>
</dbReference>
<gene>
    <name evidence="6" type="ORF">ACJMK2_039253</name>
</gene>
<feature type="region of interest" description="Disordered" evidence="4">
    <location>
        <begin position="83"/>
        <end position="181"/>
    </location>
</feature>
<dbReference type="SUPFAM" id="SSF56112">
    <property type="entry name" value="Protein kinase-like (PK-like)"/>
    <property type="match status" value="1"/>
</dbReference>
<proteinExistence type="predicted"/>
<evidence type="ECO:0000313" key="7">
    <source>
        <dbReference type="Proteomes" id="UP001634394"/>
    </source>
</evidence>
<comment type="caution">
    <text evidence="6">The sequence shown here is derived from an EMBL/GenBank/DDBJ whole genome shotgun (WGS) entry which is preliminary data.</text>
</comment>
<feature type="binding site" evidence="3">
    <location>
        <position position="299"/>
    </location>
    <ligand>
        <name>ATP</name>
        <dbReference type="ChEBI" id="CHEBI:30616"/>
    </ligand>
</feature>
<name>A0ABD3WCB2_SINWO</name>
<dbReference type="EMBL" id="JBJQND010000007">
    <property type="protein sequence ID" value="KAL3871245.1"/>
    <property type="molecule type" value="Genomic_DNA"/>
</dbReference>
<dbReference type="AlphaFoldDB" id="A0ABD3WCB2"/>
<evidence type="ECO:0000256" key="1">
    <source>
        <dbReference type="ARBA" id="ARBA00022741"/>
    </source>
</evidence>
<accession>A0ABD3WCB2</accession>
<evidence type="ECO:0000313" key="6">
    <source>
        <dbReference type="EMBL" id="KAL3871246.1"/>
    </source>
</evidence>
<dbReference type="Proteomes" id="UP001634394">
    <property type="component" value="Unassembled WGS sequence"/>
</dbReference>
<evidence type="ECO:0000256" key="2">
    <source>
        <dbReference type="ARBA" id="ARBA00022840"/>
    </source>
</evidence>
<feature type="compositionally biased region" description="Basic and acidic residues" evidence="4">
    <location>
        <begin position="9"/>
        <end position="18"/>
    </location>
</feature>
<dbReference type="Gene3D" id="3.40.50.1460">
    <property type="match status" value="1"/>
</dbReference>
<dbReference type="InterPro" id="IPR017441">
    <property type="entry name" value="Protein_kinase_ATP_BS"/>
</dbReference>
<feature type="compositionally biased region" description="Polar residues" evidence="4">
    <location>
        <begin position="144"/>
        <end position="175"/>
    </location>
</feature>
<feature type="compositionally biased region" description="Low complexity" evidence="4">
    <location>
        <begin position="42"/>
        <end position="53"/>
    </location>
</feature>
<dbReference type="InterPro" id="IPR008266">
    <property type="entry name" value="Tyr_kinase_AS"/>
</dbReference>
<evidence type="ECO:0000256" key="4">
    <source>
        <dbReference type="SAM" id="MobiDB-lite"/>
    </source>
</evidence>
<dbReference type="GO" id="GO:0005524">
    <property type="term" value="F:ATP binding"/>
    <property type="evidence" value="ECO:0007669"/>
    <property type="project" value="UniProtKB-UniRule"/>
</dbReference>
<evidence type="ECO:0000259" key="5">
    <source>
        <dbReference type="PROSITE" id="PS50011"/>
    </source>
</evidence>
<feature type="compositionally biased region" description="Basic and acidic residues" evidence="4">
    <location>
        <begin position="111"/>
        <end position="127"/>
    </location>
</feature>
<dbReference type="PROSITE" id="PS50011">
    <property type="entry name" value="PROTEIN_KINASE_DOM"/>
    <property type="match status" value="1"/>
</dbReference>
<dbReference type="PANTHER" id="PTHR27001:SF931">
    <property type="entry name" value="OS11G0664100 PROTEIN"/>
    <property type="match status" value="1"/>
</dbReference>
<protein>
    <recommendedName>
        <fullName evidence="5">Protein kinase domain-containing protein</fullName>
    </recommendedName>
</protein>
<keyword evidence="2 3" id="KW-0067">ATP-binding</keyword>
<keyword evidence="1 3" id="KW-0547">Nucleotide-binding</keyword>
<evidence type="ECO:0000256" key="3">
    <source>
        <dbReference type="PROSITE-ProRule" id="PRU10141"/>
    </source>
</evidence>
<dbReference type="InterPro" id="IPR011009">
    <property type="entry name" value="Kinase-like_dom_sf"/>
</dbReference>
<dbReference type="PROSITE" id="PS00107">
    <property type="entry name" value="PROTEIN_KINASE_ATP"/>
    <property type="match status" value="1"/>
</dbReference>
<dbReference type="Gene3D" id="1.10.510.10">
    <property type="entry name" value="Transferase(Phosphotransferase) domain 1"/>
    <property type="match status" value="1"/>
</dbReference>
<dbReference type="Pfam" id="PF00069">
    <property type="entry name" value="Pkinase"/>
    <property type="match status" value="1"/>
</dbReference>
<feature type="compositionally biased region" description="Low complexity" evidence="4">
    <location>
        <begin position="83"/>
        <end position="105"/>
    </location>
</feature>
<feature type="compositionally biased region" description="Low complexity" evidence="4">
    <location>
        <begin position="24"/>
        <end position="34"/>
    </location>
</feature>
<dbReference type="EMBL" id="JBJQND010000007">
    <property type="protein sequence ID" value="KAL3871246.1"/>
    <property type="molecule type" value="Genomic_DNA"/>
</dbReference>
<keyword evidence="7" id="KW-1185">Reference proteome</keyword>